<evidence type="ECO:0000313" key="4">
    <source>
        <dbReference type="EMBL" id="SFK22681.1"/>
    </source>
</evidence>
<sequence>MKKITLGIISAAIILASGVVMADNGKHDKYHGEDYGRHNPMGMMCNVGSSNLPRGFGLELNELTVKQILTESKEDDTVRVKGRLTKYLGDEKFELTDSNNDTIIVELDNDRNWSYIEKDMPIEIIAKVDDEKVTKILEVKCAKPDFGDRKNRPQRTNGPRGFDQSNDVK</sequence>
<reference evidence="4 5" key="1">
    <citation type="submission" date="2016-10" db="EMBL/GenBank/DDBJ databases">
        <authorList>
            <person name="Varghese N."/>
            <person name="Submissions S."/>
        </authorList>
    </citation>
    <scope>NUCLEOTIDE SEQUENCE [LARGE SCALE GENOMIC DNA]</scope>
    <source>
        <strain evidence="4 5">22B</strain>
    </source>
</reference>
<keyword evidence="5" id="KW-1185">Reference proteome</keyword>
<evidence type="ECO:0000256" key="3">
    <source>
        <dbReference type="SAM" id="SignalP"/>
    </source>
</evidence>
<dbReference type="NCBIfam" id="NF033674">
    <property type="entry name" value="stress_OB_fold"/>
    <property type="match status" value="1"/>
</dbReference>
<organism evidence="4 5">
    <name type="scientific">Succinivibrio dextrinosolvens</name>
    <dbReference type="NCBI Taxonomy" id="83771"/>
    <lineage>
        <taxon>Bacteria</taxon>
        <taxon>Pseudomonadati</taxon>
        <taxon>Pseudomonadota</taxon>
        <taxon>Gammaproteobacteria</taxon>
        <taxon>Aeromonadales</taxon>
        <taxon>Succinivibrionaceae</taxon>
        <taxon>Succinivibrio</taxon>
    </lineage>
</organism>
<evidence type="ECO:0000313" key="5">
    <source>
        <dbReference type="Proteomes" id="UP000243374"/>
    </source>
</evidence>
<dbReference type="EMBL" id="FOSF01000040">
    <property type="protein sequence ID" value="SFK22681.1"/>
    <property type="molecule type" value="Genomic_DNA"/>
</dbReference>
<dbReference type="OrthoDB" id="7059549at2"/>
<protein>
    <recommendedName>
        <fullName evidence="6">TIGR00156 family protein</fullName>
    </recommendedName>
</protein>
<dbReference type="Gene3D" id="2.40.50.200">
    <property type="entry name" value="Bacterial OB-fold"/>
    <property type="match status" value="1"/>
</dbReference>
<dbReference type="InterPro" id="IPR005220">
    <property type="entry name" value="CarO-like"/>
</dbReference>
<dbReference type="Proteomes" id="UP000243374">
    <property type="component" value="Unassembled WGS sequence"/>
</dbReference>
<accession>A0A662ZCD6</accession>
<dbReference type="SUPFAM" id="SSF101756">
    <property type="entry name" value="Hypothetical protein YgiW"/>
    <property type="match status" value="1"/>
</dbReference>
<dbReference type="RefSeq" id="WP_074841085.1">
    <property type="nucleotide sequence ID" value="NZ_CP047056.1"/>
</dbReference>
<proteinExistence type="predicted"/>
<feature type="signal peptide" evidence="3">
    <location>
        <begin position="1"/>
        <end position="22"/>
    </location>
</feature>
<feature type="chain" id="PRO_5024939102" description="TIGR00156 family protein" evidence="3">
    <location>
        <begin position="23"/>
        <end position="169"/>
    </location>
</feature>
<feature type="region of interest" description="Disordered" evidence="2">
    <location>
        <begin position="145"/>
        <end position="169"/>
    </location>
</feature>
<evidence type="ECO:0000256" key="2">
    <source>
        <dbReference type="SAM" id="MobiDB-lite"/>
    </source>
</evidence>
<dbReference type="InterPro" id="IPR036700">
    <property type="entry name" value="BOBF_sf"/>
</dbReference>
<evidence type="ECO:0000256" key="1">
    <source>
        <dbReference type="ARBA" id="ARBA00022729"/>
    </source>
</evidence>
<name>A0A662ZCD6_9GAMM</name>
<dbReference type="AlphaFoldDB" id="A0A662ZCD6"/>
<evidence type="ECO:0008006" key="6">
    <source>
        <dbReference type="Google" id="ProtNLM"/>
    </source>
</evidence>
<keyword evidence="1 3" id="KW-0732">Signal</keyword>
<gene>
    <name evidence="4" type="ORF">SAMN04487865_104021</name>
</gene>